<protein>
    <submittedName>
        <fullName evidence="1">Uncharacterized protein</fullName>
    </submittedName>
</protein>
<organism evidence="1 2">
    <name type="scientific">Catharanthus roseus</name>
    <name type="common">Madagascar periwinkle</name>
    <name type="synonym">Vinca rosea</name>
    <dbReference type="NCBI Taxonomy" id="4058"/>
    <lineage>
        <taxon>Eukaryota</taxon>
        <taxon>Viridiplantae</taxon>
        <taxon>Streptophyta</taxon>
        <taxon>Embryophyta</taxon>
        <taxon>Tracheophyta</taxon>
        <taxon>Spermatophyta</taxon>
        <taxon>Magnoliopsida</taxon>
        <taxon>eudicotyledons</taxon>
        <taxon>Gunneridae</taxon>
        <taxon>Pentapetalae</taxon>
        <taxon>asterids</taxon>
        <taxon>lamiids</taxon>
        <taxon>Gentianales</taxon>
        <taxon>Apocynaceae</taxon>
        <taxon>Rauvolfioideae</taxon>
        <taxon>Vinceae</taxon>
        <taxon>Catharanthinae</taxon>
        <taxon>Catharanthus</taxon>
    </lineage>
</organism>
<gene>
    <name evidence="1" type="ORF">M9H77_15316</name>
</gene>
<accession>A0ACC0AZT8</accession>
<evidence type="ECO:0000313" key="2">
    <source>
        <dbReference type="Proteomes" id="UP001060085"/>
    </source>
</evidence>
<name>A0ACC0AZT8_CATRO</name>
<dbReference type="Proteomes" id="UP001060085">
    <property type="component" value="Linkage Group LG04"/>
</dbReference>
<evidence type="ECO:0000313" key="1">
    <source>
        <dbReference type="EMBL" id="KAI5665463.1"/>
    </source>
</evidence>
<dbReference type="EMBL" id="CM044704">
    <property type="protein sequence ID" value="KAI5665463.1"/>
    <property type="molecule type" value="Genomic_DNA"/>
</dbReference>
<keyword evidence="2" id="KW-1185">Reference proteome</keyword>
<comment type="caution">
    <text evidence="1">The sequence shown here is derived from an EMBL/GenBank/DDBJ whole genome shotgun (WGS) entry which is preliminary data.</text>
</comment>
<proteinExistence type="predicted"/>
<sequence>MAASPFPLPLIFSLIISSSSSNSFPPPFSVSFIFCSQSHYSCINQTMFLSVFFFTFSLLSISIFVFSLYSKSRRRHRHRHHGRERKETQRKKISYMNTENATSASGTSVDNQISAETDIRKTSGSDPDVLLDSLLLEMLPSDSPKWYQLLEDDEQIPELEEVSPGEEEEEQEEEKKKKRKKRGKKKRPGPNGGGGGGGEGEIKKEKEKLVCSYPFTTSCSATQKKIKQQYDQLVKSHESNGLTLAQVGQFVNCLVELRKELQQRSEAIQRKFTISKALLLKADRSNFERQRQQVCKLELEHKRLEEDAFVYNWLQQQIKLSPAYEKMLEVGVRMEMKAKSCEQAEDTEDEFNDISFEELLEQEKKDAFWQQRNAKFKSSV</sequence>
<reference evidence="2" key="1">
    <citation type="journal article" date="2023" name="Nat. Plants">
        <title>Single-cell RNA sequencing provides a high-resolution roadmap for understanding the multicellular compartmentation of specialized metabolism.</title>
        <authorList>
            <person name="Sun S."/>
            <person name="Shen X."/>
            <person name="Li Y."/>
            <person name="Li Y."/>
            <person name="Wang S."/>
            <person name="Li R."/>
            <person name="Zhang H."/>
            <person name="Shen G."/>
            <person name="Guo B."/>
            <person name="Wei J."/>
            <person name="Xu J."/>
            <person name="St-Pierre B."/>
            <person name="Chen S."/>
            <person name="Sun C."/>
        </authorList>
    </citation>
    <scope>NUCLEOTIDE SEQUENCE [LARGE SCALE GENOMIC DNA]</scope>
</reference>